<dbReference type="SMART" id="SM00386">
    <property type="entry name" value="HAT"/>
    <property type="match status" value="3"/>
</dbReference>
<keyword evidence="2 3" id="KW-0802">TPR repeat</keyword>
<evidence type="ECO:0000256" key="2">
    <source>
        <dbReference type="ARBA" id="ARBA00022803"/>
    </source>
</evidence>
<gene>
    <name evidence="5" type="ORF">OJF2_78280</name>
</gene>
<feature type="repeat" description="TPR" evidence="3">
    <location>
        <begin position="245"/>
        <end position="278"/>
    </location>
</feature>
<evidence type="ECO:0000256" key="4">
    <source>
        <dbReference type="SAM" id="Phobius"/>
    </source>
</evidence>
<dbReference type="Pfam" id="PF14559">
    <property type="entry name" value="TPR_19"/>
    <property type="match status" value="1"/>
</dbReference>
<dbReference type="Gene3D" id="1.25.40.1040">
    <property type="match status" value="1"/>
</dbReference>
<evidence type="ECO:0000256" key="3">
    <source>
        <dbReference type="PROSITE-ProRule" id="PRU00339"/>
    </source>
</evidence>
<dbReference type="Pfam" id="PF13181">
    <property type="entry name" value="TPR_8"/>
    <property type="match status" value="1"/>
</dbReference>
<name>A0A5B9WG97_9BACT</name>
<dbReference type="PANTHER" id="PTHR45586:SF1">
    <property type="entry name" value="LIPOPOLYSACCHARIDE ASSEMBLY PROTEIN B"/>
    <property type="match status" value="1"/>
</dbReference>
<keyword evidence="5" id="KW-0614">Plasmid</keyword>
<evidence type="ECO:0000256" key="1">
    <source>
        <dbReference type="ARBA" id="ARBA00022737"/>
    </source>
</evidence>
<dbReference type="SMART" id="SM00028">
    <property type="entry name" value="TPR"/>
    <property type="match status" value="9"/>
</dbReference>
<accession>A0A5B9WG97</accession>
<keyword evidence="1" id="KW-0677">Repeat</keyword>
<geneLocation type="plasmid" evidence="6">
    <name>pojf2_1</name>
</geneLocation>
<keyword evidence="4" id="KW-0472">Membrane</keyword>
<dbReference type="SUPFAM" id="SSF48452">
    <property type="entry name" value="TPR-like"/>
    <property type="match status" value="5"/>
</dbReference>
<dbReference type="GO" id="GO:0006396">
    <property type="term" value="P:RNA processing"/>
    <property type="evidence" value="ECO:0007669"/>
    <property type="project" value="InterPro"/>
</dbReference>
<dbReference type="InterPro" id="IPR019734">
    <property type="entry name" value="TPR_rpt"/>
</dbReference>
<keyword evidence="4" id="KW-0812">Transmembrane</keyword>
<dbReference type="RefSeq" id="WP_148599106.1">
    <property type="nucleotide sequence ID" value="NZ_CP042998.1"/>
</dbReference>
<dbReference type="EMBL" id="CP042998">
    <property type="protein sequence ID" value="QEH39214.1"/>
    <property type="molecule type" value="Genomic_DNA"/>
</dbReference>
<dbReference type="PANTHER" id="PTHR45586">
    <property type="entry name" value="TPR REPEAT-CONTAINING PROTEIN PA4667"/>
    <property type="match status" value="1"/>
</dbReference>
<dbReference type="KEGG" id="agv:OJF2_78280"/>
<dbReference type="InterPro" id="IPR003107">
    <property type="entry name" value="HAT"/>
</dbReference>
<feature type="repeat" description="TPR" evidence="3">
    <location>
        <begin position="765"/>
        <end position="798"/>
    </location>
</feature>
<organism evidence="5 6">
    <name type="scientific">Aquisphaera giovannonii</name>
    <dbReference type="NCBI Taxonomy" id="406548"/>
    <lineage>
        <taxon>Bacteria</taxon>
        <taxon>Pseudomonadati</taxon>
        <taxon>Planctomycetota</taxon>
        <taxon>Planctomycetia</taxon>
        <taxon>Isosphaerales</taxon>
        <taxon>Isosphaeraceae</taxon>
        <taxon>Aquisphaera</taxon>
    </lineage>
</organism>
<feature type="repeat" description="TPR" evidence="3">
    <location>
        <begin position="1306"/>
        <end position="1339"/>
    </location>
</feature>
<dbReference type="Proteomes" id="UP000324233">
    <property type="component" value="Plasmid pOJF2_1"/>
</dbReference>
<dbReference type="Gene3D" id="1.25.40.10">
    <property type="entry name" value="Tetratricopeptide repeat domain"/>
    <property type="match status" value="5"/>
</dbReference>
<dbReference type="InterPro" id="IPR051012">
    <property type="entry name" value="CellSynth/LPSAsmb/PSIAsmb"/>
</dbReference>
<feature type="transmembrane region" description="Helical" evidence="4">
    <location>
        <begin position="9"/>
        <end position="26"/>
    </location>
</feature>
<dbReference type="OrthoDB" id="267088at2"/>
<dbReference type="Pfam" id="PF13432">
    <property type="entry name" value="TPR_16"/>
    <property type="match status" value="5"/>
</dbReference>
<keyword evidence="6" id="KW-1185">Reference proteome</keyword>
<dbReference type="InterPro" id="IPR011990">
    <property type="entry name" value="TPR-like_helical_dom_sf"/>
</dbReference>
<protein>
    <submittedName>
        <fullName evidence="5">Tetratricopeptide repeat protein</fullName>
    </submittedName>
</protein>
<dbReference type="PROSITE" id="PS50005">
    <property type="entry name" value="TPR"/>
    <property type="match status" value="4"/>
</dbReference>
<evidence type="ECO:0000313" key="6">
    <source>
        <dbReference type="Proteomes" id="UP000324233"/>
    </source>
</evidence>
<feature type="repeat" description="TPR" evidence="3">
    <location>
        <begin position="211"/>
        <end position="244"/>
    </location>
</feature>
<evidence type="ECO:0000313" key="5">
    <source>
        <dbReference type="EMBL" id="QEH39214.1"/>
    </source>
</evidence>
<proteinExistence type="predicted"/>
<reference evidence="5 6" key="1">
    <citation type="submission" date="2019-08" db="EMBL/GenBank/DDBJ databases">
        <title>Deep-cultivation of Planctomycetes and their phenomic and genomic characterization uncovers novel biology.</title>
        <authorList>
            <person name="Wiegand S."/>
            <person name="Jogler M."/>
            <person name="Boedeker C."/>
            <person name="Pinto D."/>
            <person name="Vollmers J."/>
            <person name="Rivas-Marin E."/>
            <person name="Kohn T."/>
            <person name="Peeters S.H."/>
            <person name="Heuer A."/>
            <person name="Rast P."/>
            <person name="Oberbeckmann S."/>
            <person name="Bunk B."/>
            <person name="Jeske O."/>
            <person name="Meyerdierks A."/>
            <person name="Storesund J.E."/>
            <person name="Kallscheuer N."/>
            <person name="Luecker S."/>
            <person name="Lage O.M."/>
            <person name="Pohl T."/>
            <person name="Merkel B.J."/>
            <person name="Hornburger P."/>
            <person name="Mueller R.-W."/>
            <person name="Bruemmer F."/>
            <person name="Labrenz M."/>
            <person name="Spormann A.M."/>
            <person name="Op den Camp H."/>
            <person name="Overmann J."/>
            <person name="Amann R."/>
            <person name="Jetten M.S.M."/>
            <person name="Mascher T."/>
            <person name="Medema M.H."/>
            <person name="Devos D.P."/>
            <person name="Kaster A.-K."/>
            <person name="Ovreas L."/>
            <person name="Rohde M."/>
            <person name="Galperin M.Y."/>
            <person name="Jogler C."/>
        </authorList>
    </citation>
    <scope>NUCLEOTIDE SEQUENCE [LARGE SCALE GENOMIC DNA]</scope>
    <source>
        <strain evidence="5 6">OJF2</strain>
        <plasmid evidence="6">pojf2_1</plasmid>
    </source>
</reference>
<keyword evidence="4" id="KW-1133">Transmembrane helix</keyword>
<sequence>MGAKTLRRFIILVVVVAAAAVSIFFFQRFQVSRMDRSLLSRAQEAAAGGQEDEALRLYEQHLLMKPDDVEARLEFAKLLEAKKGLKYQNAALAAYSDLVKQSPERDDIRIRYVNLAVKMGDTAGAMKSLEALLRTRKDGHLYFLLGQCLQEKQPEEAARAYRSAVENLDRGSAEWIEAYGRLAGVLRTQLKRPDEAKAAIADMVKADPENYRAHMEQGRYYRQAGELKDAATYLQQALDRKPDEPEIYRELALVAAESKDFARAREILDKGLQVAPDDVPLHLAYAQVEMASGARDRAIDRARKSVQQLPDELSLHTSLAMFLAERGDTTELRMEMEALRKLGYAEPNLQFLEGYLLVNQKDWKGARQKLLRMLASEVYVDAARSRMQLLLARCDGHLADESAGDQRAAYKEEQRVAYKKAVELDKSNGQARAELAAALATRGDLPGAVQEYRRLVDQAPDARRNLIQLLIANALRQPAGQRDWAEVEAQIKLLRDRDPASVDWRLATAQLLMAKGGADLPKQLADLSKDSTMLAPADRRRLLEALAQYLVRLNDYAGARALRLEIERSAPDDLDVQVQLADLAFMTKDPAEIARRIARIEAVEGADKSMSRYIKARAKMLEAKGAPPEAQKALRDEARAELSQIDRPDWAQVPLSLADLEDQEINRPGIDAEAKKKAQDRAATLYVKAINLGARDIGIISRATDLLYASGRSDEVSQFWDKLPAASVTDASPQDRVILDVTSRGDYQRAIDLATKARDANPEELLRWIRLAQVYVADKKPEKAEAVFREAIQARPADPDRWNNLVQFLAQTAQLDAAERAIGEAEKALKGQSPAGMARCCETLAVVCKAGPQAMINLDKSEHWYGEAVRWLAAARDARPDDAKLSRQFVDLLIRAGRLDEARKLLVTLEASLKDPGDVTWARRTLARAYLATGDAAGQQRALRSVEPIERELNSPSIAPDNLRILAEVYEAQGTPDYHLKARGVIERLVAMNVETAEDRFILARMYSNDGEWAKAHDQYRALLSQTENASDPQSVLRRPEYLVQYIGELINHARASQSAQELNEAQEVLAKLKAIRPRELEAAVLEVQLLRAQDQPDKAEQLMPTLVQLIRQQSELAAKQRPAAGTKADQVQAVLARTAEGVGQVKVAEELLRALVAQSGTTGNRLLLAAFLTRQGRVKEAFAGCDALWDEGANPEFLATAMLQVFATPSMKLDAADSARLVGRIQRAIEQKPASDVLRMSLANLRERQADYAGAADLYREGIVRNGANVLALNNLAWLLAMRNEDLPQALSLIDRAIQIKGMAPELLDTRGVIYSKMGENEKAAKDLVQATTMAPASGSKIVHLAEAYARANDREAARQAMARLKKPVEGELHPLEMDEYKQLLRDLGAH</sequence>